<keyword evidence="2" id="KW-1185">Reference proteome</keyword>
<evidence type="ECO:0000313" key="1">
    <source>
        <dbReference type="EMBL" id="TLD99595.1"/>
    </source>
</evidence>
<comment type="caution">
    <text evidence="1">The sequence shown here is derived from an EMBL/GenBank/DDBJ whole genome shotgun (WGS) entry which is preliminary data.</text>
</comment>
<dbReference type="AlphaFoldDB" id="A0A4U8THW0"/>
<accession>A0A4U8THW0</accession>
<organism evidence="1 2">
    <name type="scientific">Helicobacter japonicus</name>
    <dbReference type="NCBI Taxonomy" id="425400"/>
    <lineage>
        <taxon>Bacteria</taxon>
        <taxon>Pseudomonadati</taxon>
        <taxon>Campylobacterota</taxon>
        <taxon>Epsilonproteobacteria</taxon>
        <taxon>Campylobacterales</taxon>
        <taxon>Helicobacteraceae</taxon>
        <taxon>Helicobacter</taxon>
    </lineage>
</organism>
<reference evidence="1 2" key="1">
    <citation type="journal article" date="2014" name="Genome Announc.">
        <title>Draft genome sequences of eight enterohepatic helicobacter species isolated from both laboratory and wild rodents.</title>
        <authorList>
            <person name="Sheh A."/>
            <person name="Shen Z."/>
            <person name="Fox J.G."/>
        </authorList>
    </citation>
    <scope>NUCLEOTIDE SEQUENCE [LARGE SCALE GENOMIC DNA]</scope>
    <source>
        <strain evidence="1 2">MIT 01-6451</strain>
    </source>
</reference>
<dbReference type="OrthoDB" id="5319192at2"/>
<gene>
    <name evidence="1" type="ORF">LS65_009260</name>
</gene>
<evidence type="ECO:0000313" key="2">
    <source>
        <dbReference type="Proteomes" id="UP000029707"/>
    </source>
</evidence>
<dbReference type="PANTHER" id="PTHR37024">
    <property type="entry name" value="TYPE VI SECRETION SYSTEM DUF2094 AND IMPA-RELATED DOMAIN PROTEIN"/>
    <property type="match status" value="1"/>
</dbReference>
<dbReference type="EMBL" id="JRMQ02000019">
    <property type="protein sequence ID" value="TLD99595.1"/>
    <property type="molecule type" value="Genomic_DNA"/>
</dbReference>
<name>A0A4U8THW0_9HELI</name>
<dbReference type="STRING" id="425400.LS65_03070"/>
<sequence>MENLEIYHLLEDEMSKYKTLNHEDIKWNNIYEYSLEILQQFSMDIRICNYFVLSCIALNNEESFEIMNKLFKSLANILQNSPENLGKNANTLNAQKRKLKNIIEHFIMESDKLNLSHSTQTTIDLNHTFNLLGEILGCDFKEIRLKQYIQESKITSSPIIKQVELQTQNLNIVSFSDREYRIFFNNLAFEILEDDKENLNAYAMFVEAMWGRIKTLPSHNDENVTQIKYPDKNLIQILLQNNLNELEHIKCFMSNLVLNPFWIEGLKFFCEFLQKHKKVNASNLLNVLARNFLLKFKEISNLKFNNGKFMCEEQILNYFLKQDINFNHTKPKINKSKRNNGINEVLIGINTQNHNNSLFSNINALIEMARLFEEKNMQNNAKTLYIQIKDLMEKTLLKDYLSEDYLEIKAKIEKI</sequence>
<dbReference type="Pfam" id="PF16989">
    <property type="entry name" value="T6SS_VasJ"/>
    <property type="match status" value="1"/>
</dbReference>
<dbReference type="Proteomes" id="UP000029707">
    <property type="component" value="Unassembled WGS sequence"/>
</dbReference>
<proteinExistence type="predicted"/>
<protein>
    <submittedName>
        <fullName evidence="1">Nucleobase:cation symporter</fullName>
    </submittedName>
</protein>
<dbReference type="PANTHER" id="PTHR37024:SF5">
    <property type="entry name" value="IMPA N-TERMINAL DOMAIN-CONTAINING PROTEIN"/>
    <property type="match status" value="1"/>
</dbReference>
<dbReference type="InterPro" id="IPR017739">
    <property type="entry name" value="T6SS-assoc_VCA0119"/>
</dbReference>